<proteinExistence type="predicted"/>
<name>A0A2H4ZNV7_9EUKA</name>
<dbReference type="PANTHER" id="PTHR47200">
    <property type="entry name" value="THYLAKOID LUMENAL 15 KDA PROTEIN 1, CHLOROPLASTIC"/>
    <property type="match status" value="1"/>
</dbReference>
<dbReference type="InterPro" id="IPR044213">
    <property type="entry name" value="At2g44920-like"/>
</dbReference>
<dbReference type="InterPro" id="IPR001646">
    <property type="entry name" value="5peptide_repeat"/>
</dbReference>
<dbReference type="SUPFAM" id="SSF141571">
    <property type="entry name" value="Pentapeptide repeat-like"/>
    <property type="match status" value="1"/>
</dbReference>
<accession>A0A2H4ZNV7</accession>
<dbReference type="Pfam" id="PF13599">
    <property type="entry name" value="Pentapeptide_4"/>
    <property type="match status" value="1"/>
</dbReference>
<protein>
    <submittedName>
        <fullName evidence="1">Uncharacterized protein</fullName>
    </submittedName>
</protein>
<keyword evidence="1" id="KW-0934">Plastid</keyword>
<dbReference type="AlphaFoldDB" id="A0A2H4ZNV7"/>
<reference evidence="1" key="1">
    <citation type="submission" date="2017-10" db="EMBL/GenBank/DDBJ databases">
        <title>Paulinella longichromatophora chromatophore genome.</title>
        <authorList>
            <person name="Lhee D."/>
            <person name="Yoon H.S."/>
        </authorList>
    </citation>
    <scope>NUCLEOTIDE SEQUENCE</scope>
</reference>
<gene>
    <name evidence="1" type="ORF">PLO_197</name>
</gene>
<evidence type="ECO:0000313" key="1">
    <source>
        <dbReference type="EMBL" id="AUG32203.1"/>
    </source>
</evidence>
<geneLocation type="plastid" evidence="1"/>
<dbReference type="EMBL" id="MG264610">
    <property type="protein sequence ID" value="AUG32203.1"/>
    <property type="molecule type" value="Genomic_DNA"/>
</dbReference>
<dbReference type="Gene3D" id="2.160.20.80">
    <property type="entry name" value="E3 ubiquitin-protein ligase SopA"/>
    <property type="match status" value="1"/>
</dbReference>
<organism evidence="1">
    <name type="scientific">Paulinella longichromatophora</name>
    <dbReference type="NCBI Taxonomy" id="1708747"/>
    <lineage>
        <taxon>Eukaryota</taxon>
        <taxon>Sar</taxon>
        <taxon>Rhizaria</taxon>
        <taxon>Cercozoa</taxon>
        <taxon>Imbricatea</taxon>
        <taxon>Silicofilosea</taxon>
        <taxon>Euglyphida</taxon>
        <taxon>Paulinellidae</taxon>
        <taxon>Paulinella</taxon>
    </lineage>
</organism>
<dbReference type="PANTHER" id="PTHR47200:SF2">
    <property type="entry name" value="THYLAKOID LUMENAL 15 KDA PROTEIN 1, CHLOROPLASTIC"/>
    <property type="match status" value="1"/>
</dbReference>
<sequence>MRLFYCSYWTIGILTLSIINLSQPYLALAITAPELRGQRSIQDITSDMHGKQLQQQEFLKLDLHDIDFSEADLRGTVFNSSDLHNSNLSNANLQDVVAFASHFEGADLRQANFRNGMLMQSRFKDALIEGADFTDAILDLSQKKSLCKVATGTNLISGIDTKESLGC</sequence>